<dbReference type="EMBL" id="JBHTHR010001014">
    <property type="protein sequence ID" value="MFD0803626.1"/>
    <property type="molecule type" value="Genomic_DNA"/>
</dbReference>
<comment type="caution">
    <text evidence="1">The sequence shown here is derived from an EMBL/GenBank/DDBJ whole genome shotgun (WGS) entry which is preliminary data.</text>
</comment>
<evidence type="ECO:0000313" key="2">
    <source>
        <dbReference type="Proteomes" id="UP001596956"/>
    </source>
</evidence>
<reference evidence="2" key="1">
    <citation type="journal article" date="2019" name="Int. J. Syst. Evol. Microbiol.">
        <title>The Global Catalogue of Microorganisms (GCM) 10K type strain sequencing project: providing services to taxonomists for standard genome sequencing and annotation.</title>
        <authorList>
            <consortium name="The Broad Institute Genomics Platform"/>
            <consortium name="The Broad Institute Genome Sequencing Center for Infectious Disease"/>
            <person name="Wu L."/>
            <person name="Ma J."/>
        </authorList>
    </citation>
    <scope>NUCLEOTIDE SEQUENCE [LARGE SCALE GENOMIC DNA]</scope>
    <source>
        <strain evidence="2">CCUG 63369</strain>
    </source>
</reference>
<keyword evidence="2" id="KW-1185">Reference proteome</keyword>
<accession>A0ABW3BKS4</accession>
<protein>
    <submittedName>
        <fullName evidence="1">Uncharacterized protein</fullName>
    </submittedName>
</protein>
<evidence type="ECO:0000313" key="1">
    <source>
        <dbReference type="EMBL" id="MFD0803626.1"/>
    </source>
</evidence>
<name>A0ABW3BKS4_9ACTN</name>
<organism evidence="1 2">
    <name type="scientific">Streptomonospora algeriensis</name>
    <dbReference type="NCBI Taxonomy" id="995084"/>
    <lineage>
        <taxon>Bacteria</taxon>
        <taxon>Bacillati</taxon>
        <taxon>Actinomycetota</taxon>
        <taxon>Actinomycetes</taxon>
        <taxon>Streptosporangiales</taxon>
        <taxon>Nocardiopsidaceae</taxon>
        <taxon>Streptomonospora</taxon>
    </lineage>
</organism>
<proteinExistence type="predicted"/>
<sequence length="203" mass="22732">MTDVHEGELAVHRLRGLSLTMDDLEYALAVGDNQARYYRTENDPPSMSGLARWAGTVRGLRNRLVPRGWHKKNPRNLPVTLAPDHSFGIVSVTGNEYTGIRGFTPPSPVRPPGLVTLQAIGWNLQQFEPQLQLPFGDEELELMAEDSTGGIGSRILWILLYRESQDKIWAELSQPLLVEGGVVERWQERILVPTYSPHGEVSP</sequence>
<gene>
    <name evidence="1" type="ORF">ACFQZU_20225</name>
</gene>
<dbReference type="Proteomes" id="UP001596956">
    <property type="component" value="Unassembled WGS sequence"/>
</dbReference>